<keyword evidence="3" id="KW-1185">Reference proteome</keyword>
<sequence length="543" mass="56186">MSVTAETPRRATRRGKQGVGRGIALGTALALIALVPPAAASARAAAPATSTIAWTTQNVAPGVQVRTGVLHNPDAAGVWTVTVQAPAVNRLTGAATWAPLGDRDWADATAGRLRAAGFEPRLERVEWDRYADTPRGTMGWQVRIGRYATQAEAGTLNSTVSAAGFRTSVEWTGYDGRQSADAERIHVAVVDPARLRGTIEVSDGGDVADREKTSTVAARLGSLVGVNGGFFITSDADGVQGTMAGLSAVDGRLESMAVGSRAALILGDGGRRPRVADLSTTVTVRAGAADHAVQGINRVPGKLRNCGRPGAVPTELPRHDTTCTLANDLVKFTPSFHAPLPTGAGVQVVLDKRGVVVSRGDRGGAVPAEGSVLQGTGQAAAWLTEHADAGRRLTLREVVRDASGRQVRLGPDDSIVSAAPTLVEDGRVHIDAATEGTLDPLDLSFGFAWSNVRQPRTLAGVDRRGRLLLVTVDGRQPGVSEGFTLAEAADFMRSLGAVQALNLDGGGSTAMAVDGALVNTTSDASGERAVGDTIQVLPRTGRG</sequence>
<dbReference type="EMBL" id="PENI01000025">
    <property type="protein sequence ID" value="RMB82079.1"/>
    <property type="molecule type" value="Genomic_DNA"/>
</dbReference>
<evidence type="ECO:0000313" key="2">
    <source>
        <dbReference type="EMBL" id="RMB82079.1"/>
    </source>
</evidence>
<name>A0A3M0I7C4_9ACTN</name>
<dbReference type="OrthoDB" id="9809781at2"/>
<dbReference type="PANTHER" id="PTHR40446:SF2">
    <property type="entry name" value="N-ACETYLGLUCOSAMINE-1-PHOSPHODIESTER ALPHA-N-ACETYLGLUCOSAMINIDASE"/>
    <property type="match status" value="1"/>
</dbReference>
<dbReference type="InterPro" id="IPR018711">
    <property type="entry name" value="NAGPA"/>
</dbReference>
<gene>
    <name evidence="2" type="ORF">CTZ28_31345</name>
</gene>
<evidence type="ECO:0000313" key="3">
    <source>
        <dbReference type="Proteomes" id="UP000270471"/>
    </source>
</evidence>
<feature type="domain" description="Phosphodiester glycosidase" evidence="1">
    <location>
        <begin position="348"/>
        <end position="536"/>
    </location>
</feature>
<dbReference type="PANTHER" id="PTHR40446">
    <property type="entry name" value="N-ACETYLGLUCOSAMINE-1-PHOSPHODIESTER ALPHA-N-ACETYLGLUCOSAMINIDASE"/>
    <property type="match status" value="1"/>
</dbReference>
<accession>A0A3M0I7C4</accession>
<dbReference type="Pfam" id="PF09992">
    <property type="entry name" value="NAGPA"/>
    <property type="match status" value="1"/>
</dbReference>
<evidence type="ECO:0000259" key="1">
    <source>
        <dbReference type="Pfam" id="PF09992"/>
    </source>
</evidence>
<proteinExistence type="predicted"/>
<dbReference type="AlphaFoldDB" id="A0A3M0I7C4"/>
<comment type="caution">
    <text evidence="2">The sequence shown here is derived from an EMBL/GenBank/DDBJ whole genome shotgun (WGS) entry which is preliminary data.</text>
</comment>
<dbReference type="RefSeq" id="WP_121893131.1">
    <property type="nucleotide sequence ID" value="NZ_PENI01000025.1"/>
</dbReference>
<dbReference type="Proteomes" id="UP000270471">
    <property type="component" value="Unassembled WGS sequence"/>
</dbReference>
<organism evidence="2 3">
    <name type="scientific">Streptomyces shenzhenensis</name>
    <dbReference type="NCBI Taxonomy" id="943815"/>
    <lineage>
        <taxon>Bacteria</taxon>
        <taxon>Bacillati</taxon>
        <taxon>Actinomycetota</taxon>
        <taxon>Actinomycetes</taxon>
        <taxon>Kitasatosporales</taxon>
        <taxon>Streptomycetaceae</taxon>
        <taxon>Streptomyces</taxon>
    </lineage>
</organism>
<reference evidence="2 3" key="1">
    <citation type="submission" date="2017-11" db="EMBL/GenBank/DDBJ databases">
        <title>Draft genome of actinobacteria isolated from guarana (Paullinia cupana (Mart.) Ducke.</title>
        <authorList>
            <person name="Siqueira K.A."/>
            <person name="Liotti R.G."/>
            <person name="Mendes T.A.O."/>
            <person name="Soares M.A."/>
        </authorList>
    </citation>
    <scope>NUCLEOTIDE SEQUENCE [LARGE SCALE GENOMIC DNA]</scope>
    <source>
        <strain evidence="2 3">193</strain>
    </source>
</reference>
<protein>
    <submittedName>
        <fullName evidence="2">Sporulation protein</fullName>
    </submittedName>
</protein>